<dbReference type="Gene3D" id="3.40.50.1820">
    <property type="entry name" value="alpha/beta hydrolase"/>
    <property type="match status" value="1"/>
</dbReference>
<name>A0A4Z1NXT8_9PEZI</name>
<dbReference type="Proteomes" id="UP000298493">
    <property type="component" value="Unassembled WGS sequence"/>
</dbReference>
<dbReference type="InterPro" id="IPR052897">
    <property type="entry name" value="Sec-Metab_Biosynth_Hydrolase"/>
</dbReference>
<evidence type="ECO:0000313" key="2">
    <source>
        <dbReference type="EMBL" id="TID20913.1"/>
    </source>
</evidence>
<keyword evidence="3" id="KW-1185">Reference proteome</keyword>
<dbReference type="InterPro" id="IPR029058">
    <property type="entry name" value="AB_hydrolase_fold"/>
</dbReference>
<accession>A0A4Z1NXT8</accession>
<proteinExistence type="predicted"/>
<feature type="domain" description="AB hydrolase-1" evidence="1">
    <location>
        <begin position="7"/>
        <end position="241"/>
    </location>
</feature>
<dbReference type="PANTHER" id="PTHR37017:SF11">
    <property type="entry name" value="ESTERASE_LIPASE_THIOESTERASE DOMAIN-CONTAINING PROTEIN"/>
    <property type="match status" value="1"/>
</dbReference>
<reference evidence="2 3" key="1">
    <citation type="submission" date="2019-04" db="EMBL/GenBank/DDBJ databases">
        <title>High contiguity whole genome sequence and gene annotation resource for two Venturia nashicola isolates.</title>
        <authorList>
            <person name="Prokchorchik M."/>
            <person name="Won K."/>
            <person name="Lee Y."/>
            <person name="Choi E.D."/>
            <person name="Segonzac C."/>
            <person name="Sohn K.H."/>
        </authorList>
    </citation>
    <scope>NUCLEOTIDE SEQUENCE [LARGE SCALE GENOMIC DNA]</scope>
    <source>
        <strain evidence="2 3">PRI2</strain>
    </source>
</reference>
<evidence type="ECO:0000313" key="3">
    <source>
        <dbReference type="Proteomes" id="UP000298493"/>
    </source>
</evidence>
<protein>
    <submittedName>
        <fullName evidence="2">FAD binding domain-containing protein</fullName>
    </submittedName>
</protein>
<dbReference type="PANTHER" id="PTHR37017">
    <property type="entry name" value="AB HYDROLASE-1 DOMAIN-CONTAINING PROTEIN-RELATED"/>
    <property type="match status" value="1"/>
</dbReference>
<evidence type="ECO:0000259" key="1">
    <source>
        <dbReference type="Pfam" id="PF12697"/>
    </source>
</evidence>
<organism evidence="2 3">
    <name type="scientific">Venturia nashicola</name>
    <dbReference type="NCBI Taxonomy" id="86259"/>
    <lineage>
        <taxon>Eukaryota</taxon>
        <taxon>Fungi</taxon>
        <taxon>Dikarya</taxon>
        <taxon>Ascomycota</taxon>
        <taxon>Pezizomycotina</taxon>
        <taxon>Dothideomycetes</taxon>
        <taxon>Pleosporomycetidae</taxon>
        <taxon>Venturiales</taxon>
        <taxon>Venturiaceae</taxon>
        <taxon>Venturia</taxon>
    </lineage>
</organism>
<dbReference type="InterPro" id="IPR000073">
    <property type="entry name" value="AB_hydrolase_1"/>
</dbReference>
<dbReference type="AlphaFoldDB" id="A0A4Z1NXT8"/>
<sequence length="252" mass="27463">MPSKPTLVFVPGGFHLPSCFELVENRLKSAGYECIGVRTPSVRKEPPFPKDMSDDVQAVQAALNKAIGDENDAVLVMHSYGGFPGSAACKGMSKEDRVKEGKKGGVVHLVFISAFAAEEGMKIADAGGKISDEVLPSDWCIVEPGGYMRAERSNEIFYNDLPEEEANKASSKLQYHASAAFSAIQTYSAFKFIPSTYIICELDNAIPPALQEVMAKQPEADMIIERLKSSHSPFYSMPEETSLIIRKAAGEF</sequence>
<dbReference type="Pfam" id="PF12697">
    <property type="entry name" value="Abhydrolase_6"/>
    <property type="match status" value="1"/>
</dbReference>
<gene>
    <name evidence="2" type="ORF">E6O75_ATG05678</name>
</gene>
<comment type="caution">
    <text evidence="2">The sequence shown here is derived from an EMBL/GenBank/DDBJ whole genome shotgun (WGS) entry which is preliminary data.</text>
</comment>
<dbReference type="EMBL" id="SNSC02000010">
    <property type="protein sequence ID" value="TID20913.1"/>
    <property type="molecule type" value="Genomic_DNA"/>
</dbReference>
<dbReference type="SUPFAM" id="SSF53474">
    <property type="entry name" value="alpha/beta-Hydrolases"/>
    <property type="match status" value="1"/>
</dbReference>